<protein>
    <submittedName>
        <fullName evidence="1">Uncharacterized protein</fullName>
    </submittedName>
</protein>
<sequence length="66" mass="7499">MNRPNILYETDVTKVEVVSAPKGRCDVALIIASKTGRPVKVEEVCEDWLRNVFHVKYRIPVEVTDA</sequence>
<evidence type="ECO:0000313" key="1">
    <source>
        <dbReference type="EMBL" id="QJA65907.1"/>
    </source>
</evidence>
<dbReference type="EMBL" id="MT142483">
    <property type="protein sequence ID" value="QJA82255.1"/>
    <property type="molecule type" value="Genomic_DNA"/>
</dbReference>
<proteinExistence type="predicted"/>
<reference evidence="1" key="1">
    <citation type="submission" date="2020-03" db="EMBL/GenBank/DDBJ databases">
        <title>The deep terrestrial virosphere.</title>
        <authorList>
            <person name="Holmfeldt K."/>
            <person name="Nilsson E."/>
            <person name="Simone D."/>
            <person name="Lopez-Fernandez M."/>
            <person name="Wu X."/>
            <person name="de Brujin I."/>
            <person name="Lundin D."/>
            <person name="Andersson A."/>
            <person name="Bertilsson S."/>
            <person name="Dopson M."/>
        </authorList>
    </citation>
    <scope>NUCLEOTIDE SEQUENCE</scope>
    <source>
        <strain evidence="2">MM415A00434</strain>
        <strain evidence="1">MM415B00370</strain>
        <strain evidence="3">TM448B06278</strain>
    </source>
</reference>
<name>A0A6M3JA51_9ZZZZ</name>
<dbReference type="AlphaFoldDB" id="A0A6M3JA51"/>
<accession>A0A6M3JA51</accession>
<gene>
    <name evidence="2" type="ORF">MM415A00434_0030</name>
    <name evidence="1" type="ORF">MM415B00370_0025</name>
    <name evidence="3" type="ORF">TM448B06278_0005</name>
</gene>
<evidence type="ECO:0000313" key="3">
    <source>
        <dbReference type="EMBL" id="QJI04141.1"/>
    </source>
</evidence>
<dbReference type="EMBL" id="MT145152">
    <property type="protein sequence ID" value="QJI04141.1"/>
    <property type="molecule type" value="Genomic_DNA"/>
</dbReference>
<dbReference type="EMBL" id="MT141546">
    <property type="protein sequence ID" value="QJA65907.1"/>
    <property type="molecule type" value="Genomic_DNA"/>
</dbReference>
<organism evidence="1">
    <name type="scientific">viral metagenome</name>
    <dbReference type="NCBI Taxonomy" id="1070528"/>
    <lineage>
        <taxon>unclassified sequences</taxon>
        <taxon>metagenomes</taxon>
        <taxon>organismal metagenomes</taxon>
    </lineage>
</organism>
<evidence type="ECO:0000313" key="2">
    <source>
        <dbReference type="EMBL" id="QJA82255.1"/>
    </source>
</evidence>